<dbReference type="Proteomes" id="UP000294656">
    <property type="component" value="Unassembled WGS sequence"/>
</dbReference>
<organism evidence="5 6">
    <name type="scientific">Marinomonas balearica</name>
    <dbReference type="NCBI Taxonomy" id="491947"/>
    <lineage>
        <taxon>Bacteria</taxon>
        <taxon>Pseudomonadati</taxon>
        <taxon>Pseudomonadota</taxon>
        <taxon>Gammaproteobacteria</taxon>
        <taxon>Oceanospirillales</taxon>
        <taxon>Oceanospirillaceae</taxon>
        <taxon>Marinomonas</taxon>
    </lineage>
</organism>
<feature type="compositionally biased region" description="Basic and acidic residues" evidence="3">
    <location>
        <begin position="308"/>
        <end position="320"/>
    </location>
</feature>
<sequence length="334" mass="37655">METLIAKLEGKITELVRELELAQEEIRQLKEEGITSTPSSAAQQSASLDLLSGMTKRSTEDQLKLYIEDSLDLLAPQQEIREIGTDIRPEDSGSPSDDSKNQLSFDLHLLEQAEQSDLSNKINHLQTDLMTTENPELERATETTDDTTTETLDNSTAPSDQEAAKDVSTLTPEQKKRQKNQKNNRRLIKMLEDRYPKAFDWNNPKPLKVGIDKDMELDEQFNASKQKRALAAYTRSDRYKKCLLSGQPRFDLEGVAVSDEPALPEAARPKKAAPNKPMPKSKKSYGKENNGSSQSKHKAKPSRPAPKAKQEDEIYNKMSAEERMKAKLEKLLSR</sequence>
<dbReference type="Gene3D" id="1.10.1710.10">
    <property type="entry name" value="ProQ/FinO domain"/>
    <property type="match status" value="1"/>
</dbReference>
<reference evidence="5 6" key="1">
    <citation type="submission" date="2019-03" db="EMBL/GenBank/DDBJ databases">
        <title>Genomic Encyclopedia of Type Strains, Phase III (KMG-III): the genomes of soil and plant-associated and newly described type strains.</title>
        <authorList>
            <person name="Whitman W."/>
        </authorList>
    </citation>
    <scope>NUCLEOTIDE SEQUENCE [LARGE SCALE GENOMIC DNA]</scope>
    <source>
        <strain evidence="5 6">CECT 7378</strain>
    </source>
</reference>
<proteinExistence type="predicted"/>
<dbReference type="SMART" id="SM00945">
    <property type="entry name" value="ProQ"/>
    <property type="match status" value="1"/>
</dbReference>
<dbReference type="RefSeq" id="WP_133505064.1">
    <property type="nucleotide sequence ID" value="NZ_SNXC01000015.1"/>
</dbReference>
<evidence type="ECO:0000256" key="1">
    <source>
        <dbReference type="ARBA" id="ARBA00022884"/>
    </source>
</evidence>
<gene>
    <name evidence="5" type="ORF">DFP79_3379</name>
</gene>
<evidence type="ECO:0000313" key="5">
    <source>
        <dbReference type="EMBL" id="TDO96008.1"/>
    </source>
</evidence>
<evidence type="ECO:0000256" key="2">
    <source>
        <dbReference type="SAM" id="Coils"/>
    </source>
</evidence>
<protein>
    <submittedName>
        <fullName evidence="5">ProP effector</fullName>
    </submittedName>
</protein>
<comment type="caution">
    <text evidence="5">The sequence shown here is derived from an EMBL/GenBank/DDBJ whole genome shotgun (WGS) entry which is preliminary data.</text>
</comment>
<feature type="domain" description="ProQ/FinO" evidence="4">
    <location>
        <begin position="179"/>
        <end position="282"/>
    </location>
</feature>
<feature type="region of interest" description="Disordered" evidence="3">
    <location>
        <begin position="259"/>
        <end position="320"/>
    </location>
</feature>
<dbReference type="OrthoDB" id="8421419at2"/>
<feature type="coiled-coil region" evidence="2">
    <location>
        <begin position="5"/>
        <end position="32"/>
    </location>
</feature>
<dbReference type="InterPro" id="IPR036442">
    <property type="entry name" value="ProQ/FinO_sf"/>
</dbReference>
<name>A0A4R6M3X8_9GAMM</name>
<dbReference type="Pfam" id="PF04352">
    <property type="entry name" value="ProQ"/>
    <property type="match status" value="1"/>
</dbReference>
<keyword evidence="1" id="KW-0694">RNA-binding</keyword>
<accession>A0A4R6M3X8</accession>
<dbReference type="SUPFAM" id="SSF48657">
    <property type="entry name" value="FinO-like"/>
    <property type="match status" value="1"/>
</dbReference>
<evidence type="ECO:0000256" key="3">
    <source>
        <dbReference type="SAM" id="MobiDB-lite"/>
    </source>
</evidence>
<dbReference type="InterPro" id="IPR016103">
    <property type="entry name" value="ProQ/FinO"/>
</dbReference>
<keyword evidence="6" id="KW-1185">Reference proteome</keyword>
<dbReference type="GO" id="GO:0003723">
    <property type="term" value="F:RNA binding"/>
    <property type="evidence" value="ECO:0007669"/>
    <property type="project" value="UniProtKB-KW"/>
</dbReference>
<dbReference type="EMBL" id="SNXC01000015">
    <property type="protein sequence ID" value="TDO96008.1"/>
    <property type="molecule type" value="Genomic_DNA"/>
</dbReference>
<feature type="region of interest" description="Disordered" evidence="3">
    <location>
        <begin position="128"/>
        <end position="186"/>
    </location>
</feature>
<evidence type="ECO:0000313" key="6">
    <source>
        <dbReference type="Proteomes" id="UP000294656"/>
    </source>
</evidence>
<feature type="compositionally biased region" description="Basic residues" evidence="3">
    <location>
        <begin position="269"/>
        <end position="284"/>
    </location>
</feature>
<feature type="compositionally biased region" description="Basic residues" evidence="3">
    <location>
        <begin position="176"/>
        <end position="186"/>
    </location>
</feature>
<keyword evidence="2" id="KW-0175">Coiled coil</keyword>
<dbReference type="AlphaFoldDB" id="A0A4R6M3X8"/>
<evidence type="ECO:0000259" key="4">
    <source>
        <dbReference type="SMART" id="SM00945"/>
    </source>
</evidence>